<name>A0A8J6ZSH6_DESMC</name>
<reference evidence="1" key="1">
    <citation type="submission" date="2020-10" db="EMBL/GenBank/DDBJ databases">
        <authorList>
            <person name="Castelo-Branco R."/>
            <person name="Eusebio N."/>
            <person name="Adriana R."/>
            <person name="Vieira A."/>
            <person name="Brugerolle De Fraissinette N."/>
            <person name="Rezende De Castro R."/>
            <person name="Schneider M.P."/>
            <person name="Vasconcelos V."/>
            <person name="Leao P.N."/>
        </authorList>
    </citation>
    <scope>NUCLEOTIDE SEQUENCE</scope>
    <source>
        <strain evidence="1">LEGE 12446</strain>
    </source>
</reference>
<sequence>MDESTLKPLFRKLKSLEDLKVGQLLGEICTVIDLANRLPVEAWFHTNPAASETNFEALLDKSAITLTSHRCPGRTSCRSYNPDSFVKKLFYIA</sequence>
<dbReference type="EMBL" id="JADEXS010000537">
    <property type="protein sequence ID" value="MBE9026109.1"/>
    <property type="molecule type" value="Genomic_DNA"/>
</dbReference>
<accession>A0A8J6ZSH6</accession>
<evidence type="ECO:0000313" key="1">
    <source>
        <dbReference type="EMBL" id="MBE9026109.1"/>
    </source>
</evidence>
<comment type="caution">
    <text evidence="1">The sequence shown here is derived from an EMBL/GenBank/DDBJ whole genome shotgun (WGS) entry which is preliminary data.</text>
</comment>
<evidence type="ECO:0000313" key="2">
    <source>
        <dbReference type="Proteomes" id="UP000622533"/>
    </source>
</evidence>
<dbReference type="Proteomes" id="UP000622533">
    <property type="component" value="Unassembled WGS sequence"/>
</dbReference>
<organism evidence="1 2">
    <name type="scientific">Desmonostoc muscorum LEGE 12446</name>
    <dbReference type="NCBI Taxonomy" id="1828758"/>
    <lineage>
        <taxon>Bacteria</taxon>
        <taxon>Bacillati</taxon>
        <taxon>Cyanobacteriota</taxon>
        <taxon>Cyanophyceae</taxon>
        <taxon>Nostocales</taxon>
        <taxon>Nostocaceae</taxon>
        <taxon>Desmonostoc</taxon>
    </lineage>
</organism>
<dbReference type="RefSeq" id="WP_193921649.1">
    <property type="nucleotide sequence ID" value="NZ_JADEXS020000001.1"/>
</dbReference>
<keyword evidence="2" id="KW-1185">Reference proteome</keyword>
<protein>
    <submittedName>
        <fullName evidence="1">Uncharacterized protein</fullName>
    </submittedName>
</protein>
<dbReference type="AlphaFoldDB" id="A0A8J6ZSH6"/>
<gene>
    <name evidence="1" type="ORF">IQ276_27920</name>
</gene>
<proteinExistence type="predicted"/>